<dbReference type="EMBL" id="JBHSGN010000076">
    <property type="protein sequence ID" value="MFC4674500.1"/>
    <property type="molecule type" value="Genomic_DNA"/>
</dbReference>
<comment type="caution">
    <text evidence="1">The sequence shown here is derived from an EMBL/GenBank/DDBJ whole genome shotgun (WGS) entry which is preliminary data.</text>
</comment>
<reference evidence="2" key="1">
    <citation type="journal article" date="2019" name="Int. J. Syst. Evol. Microbiol.">
        <title>The Global Catalogue of Microorganisms (GCM) 10K type strain sequencing project: providing services to taxonomists for standard genome sequencing and annotation.</title>
        <authorList>
            <consortium name="The Broad Institute Genomics Platform"/>
            <consortium name="The Broad Institute Genome Sequencing Center for Infectious Disease"/>
            <person name="Wu L."/>
            <person name="Ma J."/>
        </authorList>
    </citation>
    <scope>NUCLEOTIDE SEQUENCE [LARGE SCALE GENOMIC DNA]</scope>
    <source>
        <strain evidence="2">CCUG 66188</strain>
    </source>
</reference>
<evidence type="ECO:0000313" key="2">
    <source>
        <dbReference type="Proteomes" id="UP001596023"/>
    </source>
</evidence>
<evidence type="ECO:0000313" key="1">
    <source>
        <dbReference type="EMBL" id="MFC4674500.1"/>
    </source>
</evidence>
<keyword evidence="2" id="KW-1185">Reference proteome</keyword>
<name>A0ABV9KWA2_9BACT</name>
<accession>A0ABV9KWA2</accession>
<organism evidence="1 2">
    <name type="scientific">Dysgonomonas termitidis</name>
    <dbReference type="NCBI Taxonomy" id="1516126"/>
    <lineage>
        <taxon>Bacteria</taxon>
        <taxon>Pseudomonadati</taxon>
        <taxon>Bacteroidota</taxon>
        <taxon>Bacteroidia</taxon>
        <taxon>Bacteroidales</taxon>
        <taxon>Dysgonomonadaceae</taxon>
        <taxon>Dysgonomonas</taxon>
    </lineage>
</organism>
<dbReference type="RefSeq" id="WP_379996859.1">
    <property type="nucleotide sequence ID" value="NZ_JBHSGN010000076.1"/>
</dbReference>
<gene>
    <name evidence="1" type="ORF">ACFO6W_12425</name>
</gene>
<protein>
    <submittedName>
        <fullName evidence="1">Uncharacterized protein</fullName>
    </submittedName>
</protein>
<dbReference type="Proteomes" id="UP001596023">
    <property type="component" value="Unassembled WGS sequence"/>
</dbReference>
<sequence length="106" mass="12682">MKRLLSLSFFFFILSFIQVFSQKDMKIYFEAKCHVVLNEYKNKFDCDSSIISNFKADYTIDMSKIAQEKLFKKPPSEIIAFFNTDNGKKYRCYIKGYRNRNDLLLK</sequence>
<proteinExistence type="predicted"/>